<dbReference type="AlphaFoldDB" id="A0A1Y1WBS7"/>
<keyword evidence="1" id="KW-1133">Transmembrane helix</keyword>
<accession>A0A1Y1WBS7</accession>
<evidence type="ECO:0000256" key="1">
    <source>
        <dbReference type="SAM" id="Phobius"/>
    </source>
</evidence>
<gene>
    <name evidence="3" type="ORF">DL89DRAFT_266944</name>
</gene>
<reference evidence="3 4" key="1">
    <citation type="submission" date="2016-07" db="EMBL/GenBank/DDBJ databases">
        <title>Pervasive Adenine N6-methylation of Active Genes in Fungi.</title>
        <authorList>
            <consortium name="DOE Joint Genome Institute"/>
            <person name="Mondo S.J."/>
            <person name="Dannebaum R.O."/>
            <person name="Kuo R.C."/>
            <person name="Labutti K."/>
            <person name="Haridas S."/>
            <person name="Kuo A."/>
            <person name="Salamov A."/>
            <person name="Ahrendt S.R."/>
            <person name="Lipzen A."/>
            <person name="Sullivan W."/>
            <person name="Andreopoulos W.B."/>
            <person name="Clum A."/>
            <person name="Lindquist E."/>
            <person name="Daum C."/>
            <person name="Ramamoorthy G.K."/>
            <person name="Gryganskyi A."/>
            <person name="Culley D."/>
            <person name="Magnuson J.K."/>
            <person name="James T.Y."/>
            <person name="O'Malley M.A."/>
            <person name="Stajich J.E."/>
            <person name="Spatafora J.W."/>
            <person name="Visel A."/>
            <person name="Grigoriev I.V."/>
        </authorList>
    </citation>
    <scope>NUCLEOTIDE SEQUENCE [LARGE SCALE GENOMIC DNA]</scope>
    <source>
        <strain evidence="3 4">ATCC 12442</strain>
    </source>
</reference>
<sequence>MSRQQTKQRRQKGRFSPEDEARLIARLDGTYNDELLALARHFGGQLQATRAHVKDIDVHGLTVEWETEGKREEMQFAFREVTGPASAMEEINELATEALQALGVTEPSRLARDRAQLQSQHLVDFSFRLPGVPLMAAVLLGMGLQGYLGLVAEVHPMVSFFRAVLPQMWSYYIFVVACGLHVFEGLACCALCQLIKLFQPKQMSTREQLKWTVGVTLFGLGCFHDFLSRLRRQFALADAIGPRPPNPASSKKSQ</sequence>
<dbReference type="Proteomes" id="UP000193922">
    <property type="component" value="Unassembled WGS sequence"/>
</dbReference>
<keyword evidence="1" id="KW-0812">Transmembrane</keyword>
<organism evidence="3 4">
    <name type="scientific">Linderina pennispora</name>
    <dbReference type="NCBI Taxonomy" id="61395"/>
    <lineage>
        <taxon>Eukaryota</taxon>
        <taxon>Fungi</taxon>
        <taxon>Fungi incertae sedis</taxon>
        <taxon>Zoopagomycota</taxon>
        <taxon>Kickxellomycotina</taxon>
        <taxon>Kickxellomycetes</taxon>
        <taxon>Kickxellales</taxon>
        <taxon>Kickxellaceae</taxon>
        <taxon>Linderina</taxon>
    </lineage>
</organism>
<feature type="transmembrane region" description="Helical" evidence="1">
    <location>
        <begin position="171"/>
        <end position="197"/>
    </location>
</feature>
<dbReference type="Pfam" id="PF10615">
    <property type="entry name" value="DUF2470"/>
    <property type="match status" value="1"/>
</dbReference>
<feature type="transmembrane region" description="Helical" evidence="1">
    <location>
        <begin position="132"/>
        <end position="151"/>
    </location>
</feature>
<comment type="caution">
    <text evidence="3">The sequence shown here is derived from an EMBL/GenBank/DDBJ whole genome shotgun (WGS) entry which is preliminary data.</text>
</comment>
<evidence type="ECO:0000259" key="2">
    <source>
        <dbReference type="Pfam" id="PF10615"/>
    </source>
</evidence>
<keyword evidence="1" id="KW-0472">Membrane</keyword>
<protein>
    <recommendedName>
        <fullName evidence="2">DUF2470 domain-containing protein</fullName>
    </recommendedName>
</protein>
<dbReference type="GeneID" id="63803960"/>
<dbReference type="OrthoDB" id="5553410at2759"/>
<dbReference type="RefSeq" id="XP_040744404.1">
    <property type="nucleotide sequence ID" value="XM_040887312.1"/>
</dbReference>
<evidence type="ECO:0000313" key="3">
    <source>
        <dbReference type="EMBL" id="ORX70825.1"/>
    </source>
</evidence>
<keyword evidence="4" id="KW-1185">Reference proteome</keyword>
<dbReference type="InterPro" id="IPR037119">
    <property type="entry name" value="Haem_oxidase_HugZ-like_sf"/>
</dbReference>
<dbReference type="InterPro" id="IPR019595">
    <property type="entry name" value="DUF2470"/>
</dbReference>
<evidence type="ECO:0000313" key="4">
    <source>
        <dbReference type="Proteomes" id="UP000193922"/>
    </source>
</evidence>
<name>A0A1Y1WBS7_9FUNG</name>
<proteinExistence type="predicted"/>
<dbReference type="EMBL" id="MCFD01000005">
    <property type="protein sequence ID" value="ORX70825.1"/>
    <property type="molecule type" value="Genomic_DNA"/>
</dbReference>
<feature type="domain" description="DUF2470" evidence="2">
    <location>
        <begin position="21"/>
        <end position="79"/>
    </location>
</feature>
<dbReference type="Gene3D" id="3.20.180.10">
    <property type="entry name" value="PNP-oxidase-like"/>
    <property type="match status" value="1"/>
</dbReference>